<feature type="region of interest" description="Disordered" evidence="1">
    <location>
        <begin position="1"/>
        <end position="23"/>
    </location>
</feature>
<name>A0ABV0AQ58_9ACTN</name>
<comment type="caution">
    <text evidence="2">The sequence shown here is derived from an EMBL/GenBank/DDBJ whole genome shotgun (WGS) entry which is preliminary data.</text>
</comment>
<organism evidence="2 3">
    <name type="scientific">Microbispora maris</name>
    <dbReference type="NCBI Taxonomy" id="3144104"/>
    <lineage>
        <taxon>Bacteria</taxon>
        <taxon>Bacillati</taxon>
        <taxon>Actinomycetota</taxon>
        <taxon>Actinomycetes</taxon>
        <taxon>Streptosporangiales</taxon>
        <taxon>Streptosporangiaceae</taxon>
        <taxon>Microbispora</taxon>
    </lineage>
</organism>
<protein>
    <submittedName>
        <fullName evidence="2">Uncharacterized protein</fullName>
    </submittedName>
</protein>
<evidence type="ECO:0000313" key="3">
    <source>
        <dbReference type="Proteomes" id="UP001447516"/>
    </source>
</evidence>
<dbReference type="Proteomes" id="UP001447516">
    <property type="component" value="Unassembled WGS sequence"/>
</dbReference>
<keyword evidence="3" id="KW-1185">Reference proteome</keyword>
<evidence type="ECO:0000256" key="1">
    <source>
        <dbReference type="SAM" id="MobiDB-lite"/>
    </source>
</evidence>
<dbReference type="EMBL" id="JBDJAW010000016">
    <property type="protein sequence ID" value="MEN3537429.1"/>
    <property type="molecule type" value="Genomic_DNA"/>
</dbReference>
<proteinExistence type="predicted"/>
<evidence type="ECO:0000313" key="2">
    <source>
        <dbReference type="EMBL" id="MEN3537429.1"/>
    </source>
</evidence>
<reference evidence="2 3" key="1">
    <citation type="submission" date="2024-05" db="EMBL/GenBank/DDBJ databases">
        <title>Microbispora sp.ZYX-F-249.</title>
        <authorList>
            <person name="Xie H."/>
        </authorList>
    </citation>
    <scope>NUCLEOTIDE SEQUENCE [LARGE SCALE GENOMIC DNA]</scope>
    <source>
        <strain evidence="2 3">ZYX-F-249</strain>
    </source>
</reference>
<sequence>MRPEPPAAGIGPQAARPAAERAQGREAARSAALDSYTMLAVESVTVFNLVTSVLQESYRGEPGRVLFVGLDDDVGVIRMGEILDHHVDGVFGRIFVLTSPPSDFAR</sequence>
<gene>
    <name evidence="2" type="ORF">AAH991_20115</name>
</gene>
<accession>A0ABV0AQ58</accession>